<dbReference type="PANTHER" id="PTHR10677:SF3">
    <property type="entry name" value="FI07626P-RELATED"/>
    <property type="match status" value="1"/>
</dbReference>
<reference evidence="2" key="1">
    <citation type="journal article" date="2022" name="Int. J. Mol. Sci.">
        <title>Draft Genome of Tanacetum Coccineum: Genomic Comparison of Closely Related Tanacetum-Family Plants.</title>
        <authorList>
            <person name="Yamashiro T."/>
            <person name="Shiraishi A."/>
            <person name="Nakayama K."/>
            <person name="Satake H."/>
        </authorList>
    </citation>
    <scope>NUCLEOTIDE SEQUENCE</scope>
</reference>
<dbReference type="Proteomes" id="UP001151760">
    <property type="component" value="Unassembled WGS sequence"/>
</dbReference>
<dbReference type="EMBL" id="BQNB010018755">
    <property type="protein sequence ID" value="GJT77899.1"/>
    <property type="molecule type" value="Genomic_DNA"/>
</dbReference>
<organism evidence="2 3">
    <name type="scientific">Tanacetum coccineum</name>
    <dbReference type="NCBI Taxonomy" id="301880"/>
    <lineage>
        <taxon>Eukaryota</taxon>
        <taxon>Viridiplantae</taxon>
        <taxon>Streptophyta</taxon>
        <taxon>Embryophyta</taxon>
        <taxon>Tracheophyta</taxon>
        <taxon>Spermatophyta</taxon>
        <taxon>Magnoliopsida</taxon>
        <taxon>eudicotyledons</taxon>
        <taxon>Gunneridae</taxon>
        <taxon>Pentapetalae</taxon>
        <taxon>asterids</taxon>
        <taxon>campanulids</taxon>
        <taxon>Asterales</taxon>
        <taxon>Asteraceae</taxon>
        <taxon>Asteroideae</taxon>
        <taxon>Anthemideae</taxon>
        <taxon>Anthemidinae</taxon>
        <taxon>Tanacetum</taxon>
    </lineage>
</organism>
<dbReference type="Pfam" id="PF23195">
    <property type="entry name" value="UBQLN1"/>
    <property type="match status" value="1"/>
</dbReference>
<dbReference type="SMART" id="SM00213">
    <property type="entry name" value="UBQ"/>
    <property type="match status" value="1"/>
</dbReference>
<gene>
    <name evidence="2" type="ORF">Tco_1044624</name>
</gene>
<dbReference type="PROSITE" id="PS50053">
    <property type="entry name" value="UBIQUITIN_2"/>
    <property type="match status" value="1"/>
</dbReference>
<dbReference type="Pfam" id="PF00240">
    <property type="entry name" value="ubiquitin"/>
    <property type="match status" value="1"/>
</dbReference>
<dbReference type="InterPro" id="IPR000626">
    <property type="entry name" value="Ubiquitin-like_dom"/>
</dbReference>
<evidence type="ECO:0000313" key="3">
    <source>
        <dbReference type="Proteomes" id="UP001151760"/>
    </source>
</evidence>
<dbReference type="SUPFAM" id="SSF54236">
    <property type="entry name" value="Ubiquitin-like"/>
    <property type="match status" value="1"/>
</dbReference>
<protein>
    <submittedName>
        <fullName evidence="2">Ubiquitin domain-containing protein DSK2a-like protein</fullName>
    </submittedName>
</protein>
<proteinExistence type="predicted"/>
<keyword evidence="3" id="KW-1185">Reference proteome</keyword>
<dbReference type="PANTHER" id="PTHR10677">
    <property type="entry name" value="UBIQUILIN"/>
    <property type="match status" value="1"/>
</dbReference>
<evidence type="ECO:0000313" key="2">
    <source>
        <dbReference type="EMBL" id="GJT77899.1"/>
    </source>
</evidence>
<dbReference type="InterPro" id="IPR006636">
    <property type="entry name" value="STI1_HS-bd"/>
</dbReference>
<dbReference type="InterPro" id="IPR015496">
    <property type="entry name" value="Ubiquilin"/>
</dbReference>
<reference evidence="2" key="2">
    <citation type="submission" date="2022-01" db="EMBL/GenBank/DDBJ databases">
        <authorList>
            <person name="Yamashiro T."/>
            <person name="Shiraishi A."/>
            <person name="Satake H."/>
            <person name="Nakayama K."/>
        </authorList>
    </citation>
    <scope>NUCLEOTIDE SEQUENCE</scope>
</reference>
<dbReference type="Gene3D" id="3.10.20.90">
    <property type="entry name" value="Phosphatidylinositol 3-kinase Catalytic Subunit, Chain A, domain 1"/>
    <property type="match status" value="1"/>
</dbReference>
<dbReference type="SMART" id="SM00727">
    <property type="entry name" value="STI1"/>
    <property type="match status" value="1"/>
</dbReference>
<sequence length="242" mass="27343">MEEDATSGIEQRTEMIMINIISSDRYMYSVRSSVRSKVGEFKDLLAQISRISSKYQRLLYRGEILKDDRTLDSYGLQAHHTIHFEIFLPFAGTITIPPSNTTTGGLGFQGLDRPTGGMPDSCQLLSLMMQTLLSRPLIMDHIVGQNPQLQSIFDSNPQLRDMIQDPEVVRQLTSPQMMQQLMGILQPGATGLQSLLISHEKSSTKGTITSYVWRADYGEGDPFPKLRTNSLYLNAFLQYEMR</sequence>
<comment type="caution">
    <text evidence="2">The sequence shown here is derived from an EMBL/GenBank/DDBJ whole genome shotgun (WGS) entry which is preliminary data.</text>
</comment>
<accession>A0ABQ5GRL8</accession>
<feature type="domain" description="Ubiquitin-like" evidence="1">
    <location>
        <begin position="16"/>
        <end position="84"/>
    </location>
</feature>
<name>A0ABQ5GRL8_9ASTR</name>
<evidence type="ECO:0000259" key="1">
    <source>
        <dbReference type="PROSITE" id="PS50053"/>
    </source>
</evidence>
<dbReference type="InterPro" id="IPR029071">
    <property type="entry name" value="Ubiquitin-like_domsf"/>
</dbReference>